<dbReference type="PANTHER" id="PTHR33065:SF88">
    <property type="entry name" value="OS11G0104220 PROTEIN"/>
    <property type="match status" value="1"/>
</dbReference>
<evidence type="ECO:0000256" key="1">
    <source>
        <dbReference type="SAM" id="MobiDB-lite"/>
    </source>
</evidence>
<dbReference type="Proteomes" id="UP000595140">
    <property type="component" value="Unassembled WGS sequence"/>
</dbReference>
<evidence type="ECO:0000313" key="3">
    <source>
        <dbReference type="EMBL" id="VFR00871.1"/>
    </source>
</evidence>
<evidence type="ECO:0000313" key="4">
    <source>
        <dbReference type="Proteomes" id="UP000595140"/>
    </source>
</evidence>
<dbReference type="PANTHER" id="PTHR33065">
    <property type="entry name" value="OS07G0486400 PROTEIN"/>
    <property type="match status" value="1"/>
</dbReference>
<protein>
    <recommendedName>
        <fullName evidence="2">DUF6598 domain-containing protein</fullName>
    </recommendedName>
</protein>
<dbReference type="OrthoDB" id="1328512at2759"/>
<dbReference type="AlphaFoldDB" id="A0A484NID7"/>
<name>A0A484NID7_9ASTE</name>
<organism evidence="3 4">
    <name type="scientific">Cuscuta campestris</name>
    <dbReference type="NCBI Taxonomy" id="132261"/>
    <lineage>
        <taxon>Eukaryota</taxon>
        <taxon>Viridiplantae</taxon>
        <taxon>Streptophyta</taxon>
        <taxon>Embryophyta</taxon>
        <taxon>Tracheophyta</taxon>
        <taxon>Spermatophyta</taxon>
        <taxon>Magnoliopsida</taxon>
        <taxon>eudicotyledons</taxon>
        <taxon>Gunneridae</taxon>
        <taxon>Pentapetalae</taxon>
        <taxon>asterids</taxon>
        <taxon>lamiids</taxon>
        <taxon>Solanales</taxon>
        <taxon>Convolvulaceae</taxon>
        <taxon>Cuscuteae</taxon>
        <taxon>Cuscuta</taxon>
        <taxon>Cuscuta subgen. Grammica</taxon>
        <taxon>Cuscuta sect. Cleistogrammica</taxon>
    </lineage>
</organism>
<proteinExistence type="predicted"/>
<feature type="compositionally biased region" description="Low complexity" evidence="1">
    <location>
        <begin position="350"/>
        <end position="365"/>
    </location>
</feature>
<accession>A0A484NID7</accession>
<evidence type="ECO:0000259" key="2">
    <source>
        <dbReference type="Pfam" id="PF20241"/>
    </source>
</evidence>
<reference evidence="3 4" key="1">
    <citation type="submission" date="2018-04" db="EMBL/GenBank/DDBJ databases">
        <authorList>
            <person name="Vogel A."/>
        </authorList>
    </citation>
    <scope>NUCLEOTIDE SEQUENCE [LARGE SCALE GENOMIC DNA]</scope>
</reference>
<dbReference type="Pfam" id="PF20241">
    <property type="entry name" value="DUF6598"/>
    <property type="match status" value="1"/>
</dbReference>
<dbReference type="InterPro" id="IPR046533">
    <property type="entry name" value="DUF6598"/>
</dbReference>
<gene>
    <name evidence="3" type="ORF">CCAM_LOCUS42646</name>
</gene>
<sequence length="511" mass="58194">MDVMKLLKDYPFATLQDVEQQVLTTGPDLCGYHSPSYLSSRMDSSIHYISKARETEKVKGREHVEAGPLLHVHSVHVQPKQALRNRPLLVYGTIRVNYEKSGKPMQLDVYNRSANDADDISPSGGDLSLGWPNAFCDRNDMWMELHGTTIEVDLYFKIGDEVVTLAQEEILVEDTTEGDFEEVRSKEFHGTLCSATLIYIAMPFAALCKVHVRFSSKDKDRIVNVAGKIVARYKNTYGNYDSEACVLFDKQNDFEPVKMNNNMSMSRTLMGLPAYSSLEINLDLRDFNTNRELVRKRVELLDWNGLYAGKYAVAVDGFAIIVDARKFSYRPVKWRHWSGSEDELVRYLQSDNESSSTSSSSNNDNPRCHHHCEESKLYSSELTEVYSIFIGRKRKEALKILGTVELSSEYHTTQHYVFKSTGNDGVEVEDSQKVLPMMDVYMSSVYMTSYASSMLDLKVNLEDVGGKYQNRGFASYDSNRSDFLIYYDAQMCSIFPGKDGFCAFEKVILNY</sequence>
<keyword evidence="4" id="KW-1185">Reference proteome</keyword>
<dbReference type="EMBL" id="OOIL02006718">
    <property type="protein sequence ID" value="VFR00871.1"/>
    <property type="molecule type" value="Genomic_DNA"/>
</dbReference>
<feature type="domain" description="DUF6598" evidence="2">
    <location>
        <begin position="69"/>
        <end position="298"/>
    </location>
</feature>
<feature type="region of interest" description="Disordered" evidence="1">
    <location>
        <begin position="349"/>
        <end position="369"/>
    </location>
</feature>